<gene>
    <name evidence="1" type="ORF">P857_391</name>
</gene>
<organism evidence="1 2">
    <name type="scientific">Candidatus Xenolissoclinum pacificiensis L6</name>
    <dbReference type="NCBI Taxonomy" id="1401685"/>
    <lineage>
        <taxon>Bacteria</taxon>
        <taxon>Pseudomonadati</taxon>
        <taxon>Pseudomonadota</taxon>
        <taxon>Alphaproteobacteria</taxon>
        <taxon>Rickettsiales</taxon>
        <taxon>Anaplasmataceae</taxon>
        <taxon>Candidatus Xenolissoclinum</taxon>
    </lineage>
</organism>
<evidence type="ECO:0000313" key="2">
    <source>
        <dbReference type="Proteomes" id="UP000018951"/>
    </source>
</evidence>
<evidence type="ECO:0000313" key="1">
    <source>
        <dbReference type="EMBL" id="ETO91476.1"/>
    </source>
</evidence>
<reference evidence="1 2" key="1">
    <citation type="journal article" date="2013" name="PLoS ONE">
        <title>Bacterial endosymbiosis in a chordate host: long-term co-evolution and conservation of secondary metabolism.</title>
        <authorList>
            <person name="Kwan J.C."/>
            <person name="Schmidt E.W."/>
        </authorList>
    </citation>
    <scope>NUCLEOTIDE SEQUENCE [LARGE SCALE GENOMIC DNA]</scope>
    <source>
        <strain evidence="2">L6</strain>
    </source>
</reference>
<dbReference type="Proteomes" id="UP000018951">
    <property type="component" value="Unassembled WGS sequence"/>
</dbReference>
<protein>
    <recommendedName>
        <fullName evidence="3">Flagellar FliJ protein</fullName>
    </recommendedName>
</protein>
<sequence length="142" mass="17417">MKEINLLIKLKKSEMHKYENEISGIISKIDKLNILLDKSYRVLNDYQVSIYNKETSYQMQSYYIQSQRIVYEDIMVMRNQIHRLENQKSSLYYQVQHCLKYIDYLKEKKQRYFDIQEQEREKKYSRLMHDLIVCKKSHKGSS</sequence>
<proteinExistence type="predicted"/>
<evidence type="ECO:0008006" key="3">
    <source>
        <dbReference type="Google" id="ProtNLM"/>
    </source>
</evidence>
<name>W2UZ98_9RICK</name>
<dbReference type="EMBL" id="AXCJ01000005">
    <property type="protein sequence ID" value="ETO91476.1"/>
    <property type="molecule type" value="Genomic_DNA"/>
</dbReference>
<dbReference type="STRING" id="1401685.P857_391"/>
<accession>W2UZ98</accession>
<comment type="caution">
    <text evidence="1">The sequence shown here is derived from an EMBL/GenBank/DDBJ whole genome shotgun (WGS) entry which is preliminary data.</text>
</comment>
<dbReference type="AlphaFoldDB" id="W2UZ98"/>
<keyword evidence="2" id="KW-1185">Reference proteome</keyword>